<dbReference type="RefSeq" id="WP_285662086.1">
    <property type="nucleotide sequence ID" value="NZ_BSTX01000001.1"/>
</dbReference>
<evidence type="ECO:0000256" key="7">
    <source>
        <dbReference type="SAM" id="Phobius"/>
    </source>
</evidence>
<dbReference type="AlphaFoldDB" id="A0A9W6W9T3"/>
<feature type="domain" description="Pyrrolo-quinoline quinone repeat" evidence="8">
    <location>
        <begin position="486"/>
        <end position="650"/>
    </location>
</feature>
<dbReference type="Proteomes" id="UP001165079">
    <property type="component" value="Unassembled WGS sequence"/>
</dbReference>
<accession>A0A9W6W9T3</accession>
<keyword evidence="10" id="KW-1185">Reference proteome</keyword>
<keyword evidence="3" id="KW-0067">ATP-binding</keyword>
<dbReference type="GO" id="GO:0005524">
    <property type="term" value="F:ATP binding"/>
    <property type="evidence" value="ECO:0007669"/>
    <property type="project" value="UniProtKB-KW"/>
</dbReference>
<feature type="region of interest" description="Disordered" evidence="6">
    <location>
        <begin position="356"/>
        <end position="409"/>
    </location>
</feature>
<keyword evidence="4" id="KW-0346">Stress response</keyword>
<evidence type="ECO:0000259" key="8">
    <source>
        <dbReference type="Pfam" id="PF13360"/>
    </source>
</evidence>
<dbReference type="PANTHER" id="PTHR45639">
    <property type="entry name" value="HSC70CB, ISOFORM G-RELATED"/>
    <property type="match status" value="1"/>
</dbReference>
<evidence type="ECO:0000256" key="5">
    <source>
        <dbReference type="ARBA" id="ARBA00023186"/>
    </source>
</evidence>
<evidence type="ECO:0000313" key="9">
    <source>
        <dbReference type="EMBL" id="GLZ76940.1"/>
    </source>
</evidence>
<dbReference type="GO" id="GO:0140662">
    <property type="term" value="F:ATP-dependent protein folding chaperone"/>
    <property type="evidence" value="ECO:0007669"/>
    <property type="project" value="InterPro"/>
</dbReference>
<evidence type="ECO:0000256" key="4">
    <source>
        <dbReference type="ARBA" id="ARBA00023016"/>
    </source>
</evidence>
<organism evidence="9 10">
    <name type="scientific">Actinorhabdospora filicis</name>
    <dbReference type="NCBI Taxonomy" id="1785913"/>
    <lineage>
        <taxon>Bacteria</taxon>
        <taxon>Bacillati</taxon>
        <taxon>Actinomycetota</taxon>
        <taxon>Actinomycetes</taxon>
        <taxon>Micromonosporales</taxon>
        <taxon>Micromonosporaceae</taxon>
        <taxon>Actinorhabdospora</taxon>
    </lineage>
</organism>
<keyword evidence="5" id="KW-0143">Chaperone</keyword>
<dbReference type="PROSITE" id="PS01036">
    <property type="entry name" value="HSP70_3"/>
    <property type="match status" value="1"/>
</dbReference>
<dbReference type="Gene3D" id="3.30.420.40">
    <property type="match status" value="2"/>
</dbReference>
<dbReference type="Pfam" id="PF13360">
    <property type="entry name" value="PQQ_2"/>
    <property type="match status" value="1"/>
</dbReference>
<dbReference type="InterPro" id="IPR015943">
    <property type="entry name" value="WD40/YVTN_repeat-like_dom_sf"/>
</dbReference>
<name>A0A9W6W9T3_9ACTN</name>
<evidence type="ECO:0000256" key="3">
    <source>
        <dbReference type="ARBA" id="ARBA00022840"/>
    </source>
</evidence>
<gene>
    <name evidence="9" type="ORF">Afil01_17470</name>
</gene>
<reference evidence="9" key="1">
    <citation type="submission" date="2023-03" db="EMBL/GenBank/DDBJ databases">
        <title>Actinorhabdospora filicis NBRC 111898.</title>
        <authorList>
            <person name="Ichikawa N."/>
            <person name="Sato H."/>
            <person name="Tonouchi N."/>
        </authorList>
    </citation>
    <scope>NUCLEOTIDE SEQUENCE</scope>
    <source>
        <strain evidence="9">NBRC 111898</strain>
    </source>
</reference>
<protein>
    <recommendedName>
        <fullName evidence="8">Pyrrolo-quinoline quinone repeat domain-containing protein</fullName>
    </recommendedName>
</protein>
<dbReference type="InterPro" id="IPR043129">
    <property type="entry name" value="ATPase_NBD"/>
</dbReference>
<dbReference type="SUPFAM" id="SSF53067">
    <property type="entry name" value="Actin-like ATPase domain"/>
    <property type="match status" value="2"/>
</dbReference>
<comment type="similarity">
    <text evidence="1">Belongs to the heat shock protein 70 family.</text>
</comment>
<dbReference type="Gene3D" id="3.90.640.10">
    <property type="entry name" value="Actin, Chain A, domain 4"/>
    <property type="match status" value="1"/>
</dbReference>
<evidence type="ECO:0000256" key="2">
    <source>
        <dbReference type="ARBA" id="ARBA00022741"/>
    </source>
</evidence>
<keyword evidence="2" id="KW-0547">Nucleotide-binding</keyword>
<dbReference type="InterPro" id="IPR013126">
    <property type="entry name" value="Hsp_70_fam"/>
</dbReference>
<dbReference type="Gene3D" id="2.130.10.10">
    <property type="entry name" value="YVTN repeat-like/Quinoprotein amine dehydrogenase"/>
    <property type="match status" value="1"/>
</dbReference>
<dbReference type="EMBL" id="BSTX01000001">
    <property type="protein sequence ID" value="GLZ76940.1"/>
    <property type="molecule type" value="Genomic_DNA"/>
</dbReference>
<dbReference type="InterPro" id="IPR002372">
    <property type="entry name" value="PQQ_rpt_dom"/>
</dbReference>
<dbReference type="InterPro" id="IPR018181">
    <property type="entry name" value="Heat_shock_70_CS"/>
</dbReference>
<keyword evidence="7" id="KW-1133">Transmembrane helix</keyword>
<keyword evidence="7" id="KW-0812">Transmembrane</keyword>
<keyword evidence="7" id="KW-0472">Membrane</keyword>
<dbReference type="Pfam" id="PF00012">
    <property type="entry name" value="HSP70"/>
    <property type="match status" value="1"/>
</dbReference>
<proteinExistence type="inferred from homology"/>
<dbReference type="PRINTS" id="PR00301">
    <property type="entry name" value="HEATSHOCK70"/>
</dbReference>
<dbReference type="InterPro" id="IPR011047">
    <property type="entry name" value="Quinoprotein_ADH-like_sf"/>
</dbReference>
<sequence>MASPQPGYLLSVDLGTSNTVAVIRWPDGRVRPLLVDGTHVMPSSVFLDEGGHIHVGRDAQRLALTAPGRYEPNPKQRTEEDAILLGEREVPVVALLTAILRAVADKAIEAVGFLPPAVLTHPAKWTARRRDLLQDAAAKAGFPPVRLVPEPIAAAHYFAAAQPIPPNGSVAVFDFGGGTLDVAVVRNNGVMGFGVLGDGGLSDLGGLDVDAALVAHLGRTIAHNAPELWQRLQHPESQTDKRSRRQFWDDVRGAKEMLSRTTVAPVPVPTVDVSLHLTRDELEGLATPLLDRAIGETVRVIQAAGLEPAQLRGLYLVGGASRIPLVARLLHQRLGIAPIVLEQPELPVAEGALATQPQLPSHNPMTLARTEPPVSPAPPVQAYTPPNGADGHFQPPQGTDGPFLPPTPARPLWKRPPAWIAAAVVLLLVIVGGWWLLRDPYPQLPMHQLAQVGATAPLPQGATGSASAELEDGVAYFFSPTGDGKTGEITAVDTESGKEQWRNSAGLVTGSAWGSLAVGSGFILVRADNSGPLDSLYLIDPDTGKVRATIVADVMYDRIWFLGDRLIVYRGDVETAYAYDTDGKEVWNHPWKGDVGQGGLWSAISAPANTTVDSAGLFYGLGKDKTVTVWKAEDGSTVASASILKDPAKDKTELFEGKLYIASGDTNYGLTEYDGKLTAGATTQVTGVGKPDLLWGCGEERLCLREKTDAGKYAVAVFDLTDKGPVLAWHSSADQNTTWITGMGEHFALYVDNEKTGPTTTILDADFKPIGAPHAGTFSAIDSGSLLLFPGGTSTQAFDVKGLGALDGVEIGLGQIGVAGCVPDQKVLACHGSDGYTVWRFRDA</sequence>
<evidence type="ECO:0000256" key="1">
    <source>
        <dbReference type="ARBA" id="ARBA00007381"/>
    </source>
</evidence>
<evidence type="ECO:0000256" key="6">
    <source>
        <dbReference type="SAM" id="MobiDB-lite"/>
    </source>
</evidence>
<evidence type="ECO:0000313" key="10">
    <source>
        <dbReference type="Proteomes" id="UP001165079"/>
    </source>
</evidence>
<comment type="caution">
    <text evidence="9">The sequence shown here is derived from an EMBL/GenBank/DDBJ whole genome shotgun (WGS) entry which is preliminary data.</text>
</comment>
<feature type="transmembrane region" description="Helical" evidence="7">
    <location>
        <begin position="418"/>
        <end position="437"/>
    </location>
</feature>
<dbReference type="SUPFAM" id="SSF50998">
    <property type="entry name" value="Quinoprotein alcohol dehydrogenase-like"/>
    <property type="match status" value="1"/>
</dbReference>